<sequence length="89" mass="9582">MDLVFPRTGDHTSPRKIPNQPSSKKPKQPESSKVDDKPGQAHSNNPSTDPSIAGILQQTVKKSGDLTGPAMEKILRGATWQQAAGKDHI</sequence>
<protein>
    <submittedName>
        <fullName evidence="2">Uncharacterized protein</fullName>
    </submittedName>
</protein>
<evidence type="ECO:0000313" key="2">
    <source>
        <dbReference type="EMBL" id="CAG8980095.1"/>
    </source>
</evidence>
<gene>
    <name evidence="2" type="ORF">HYALB_00012561</name>
</gene>
<dbReference type="Proteomes" id="UP000701801">
    <property type="component" value="Unassembled WGS sequence"/>
</dbReference>
<comment type="caution">
    <text evidence="2">The sequence shown here is derived from an EMBL/GenBank/DDBJ whole genome shotgun (WGS) entry which is preliminary data.</text>
</comment>
<evidence type="ECO:0000313" key="3">
    <source>
        <dbReference type="Proteomes" id="UP000701801"/>
    </source>
</evidence>
<organism evidence="2 3">
    <name type="scientific">Hymenoscyphus albidus</name>
    <dbReference type="NCBI Taxonomy" id="595503"/>
    <lineage>
        <taxon>Eukaryota</taxon>
        <taxon>Fungi</taxon>
        <taxon>Dikarya</taxon>
        <taxon>Ascomycota</taxon>
        <taxon>Pezizomycotina</taxon>
        <taxon>Leotiomycetes</taxon>
        <taxon>Helotiales</taxon>
        <taxon>Helotiaceae</taxon>
        <taxon>Hymenoscyphus</taxon>
    </lineage>
</organism>
<reference evidence="2" key="1">
    <citation type="submission" date="2021-07" db="EMBL/GenBank/DDBJ databases">
        <authorList>
            <person name="Durling M."/>
        </authorList>
    </citation>
    <scope>NUCLEOTIDE SEQUENCE</scope>
</reference>
<evidence type="ECO:0000256" key="1">
    <source>
        <dbReference type="SAM" id="MobiDB-lite"/>
    </source>
</evidence>
<feature type="compositionally biased region" description="Basic and acidic residues" evidence="1">
    <location>
        <begin position="27"/>
        <end position="39"/>
    </location>
</feature>
<keyword evidence="3" id="KW-1185">Reference proteome</keyword>
<feature type="compositionally biased region" description="Polar residues" evidence="1">
    <location>
        <begin position="41"/>
        <end position="53"/>
    </location>
</feature>
<dbReference type="OrthoDB" id="3502194at2759"/>
<name>A0A9N9LVY3_9HELO</name>
<accession>A0A9N9LVY3</accession>
<dbReference type="EMBL" id="CAJVRM010000356">
    <property type="protein sequence ID" value="CAG8980095.1"/>
    <property type="molecule type" value="Genomic_DNA"/>
</dbReference>
<dbReference type="AlphaFoldDB" id="A0A9N9LVY3"/>
<feature type="region of interest" description="Disordered" evidence="1">
    <location>
        <begin position="1"/>
        <end position="53"/>
    </location>
</feature>
<proteinExistence type="predicted"/>